<reference evidence="4 5" key="1">
    <citation type="journal article" date="2018" name="Nat. Ecol. Evol.">
        <title>Pezizomycetes genomes reveal the molecular basis of ectomycorrhizal truffle lifestyle.</title>
        <authorList>
            <person name="Murat C."/>
            <person name="Payen T."/>
            <person name="Noel B."/>
            <person name="Kuo A."/>
            <person name="Morin E."/>
            <person name="Chen J."/>
            <person name="Kohler A."/>
            <person name="Krizsan K."/>
            <person name="Balestrini R."/>
            <person name="Da Silva C."/>
            <person name="Montanini B."/>
            <person name="Hainaut M."/>
            <person name="Levati E."/>
            <person name="Barry K.W."/>
            <person name="Belfiori B."/>
            <person name="Cichocki N."/>
            <person name="Clum A."/>
            <person name="Dockter R.B."/>
            <person name="Fauchery L."/>
            <person name="Guy J."/>
            <person name="Iotti M."/>
            <person name="Le Tacon F."/>
            <person name="Lindquist E.A."/>
            <person name="Lipzen A."/>
            <person name="Malagnac F."/>
            <person name="Mello A."/>
            <person name="Molinier V."/>
            <person name="Miyauchi S."/>
            <person name="Poulain J."/>
            <person name="Riccioni C."/>
            <person name="Rubini A."/>
            <person name="Sitrit Y."/>
            <person name="Splivallo R."/>
            <person name="Traeger S."/>
            <person name="Wang M."/>
            <person name="Zifcakova L."/>
            <person name="Wipf D."/>
            <person name="Zambonelli A."/>
            <person name="Paolocci F."/>
            <person name="Nowrousian M."/>
            <person name="Ottonello S."/>
            <person name="Baldrian P."/>
            <person name="Spatafora J.W."/>
            <person name="Henrissat B."/>
            <person name="Nagy L.G."/>
            <person name="Aury J.M."/>
            <person name="Wincker P."/>
            <person name="Grigoriev I.V."/>
            <person name="Bonfante P."/>
            <person name="Martin F.M."/>
        </authorList>
    </citation>
    <scope>NUCLEOTIDE SEQUENCE [LARGE SCALE GENOMIC DNA]</scope>
    <source>
        <strain evidence="4 5">120613-1</strain>
    </source>
</reference>
<keyword evidence="5" id="KW-1185">Reference proteome</keyword>
<dbReference type="EMBL" id="ML120356">
    <property type="protein sequence ID" value="RPB04857.1"/>
    <property type="molecule type" value="Genomic_DNA"/>
</dbReference>
<proteinExistence type="predicted"/>
<gene>
    <name evidence="4" type="ORF">L873DRAFT_1798684</name>
</gene>
<evidence type="ECO:0000313" key="4">
    <source>
        <dbReference type="EMBL" id="RPB04857.1"/>
    </source>
</evidence>
<keyword evidence="1" id="KW-0479">Metal-binding</keyword>
<dbReference type="Proteomes" id="UP000276215">
    <property type="component" value="Unassembled WGS sequence"/>
</dbReference>
<dbReference type="SMART" id="SM00355">
    <property type="entry name" value="ZnF_C2H2"/>
    <property type="match status" value="2"/>
</dbReference>
<feature type="compositionally biased region" description="Basic and acidic residues" evidence="2">
    <location>
        <begin position="315"/>
        <end position="335"/>
    </location>
</feature>
<dbReference type="Gene3D" id="3.30.160.60">
    <property type="entry name" value="Classic Zinc Finger"/>
    <property type="match status" value="1"/>
</dbReference>
<dbReference type="PROSITE" id="PS50157">
    <property type="entry name" value="ZINC_FINGER_C2H2_2"/>
    <property type="match status" value="1"/>
</dbReference>
<accession>A0A3N4K2R2</accession>
<dbReference type="AlphaFoldDB" id="A0A3N4K2R2"/>
<dbReference type="OrthoDB" id="6077919at2759"/>
<dbReference type="InterPro" id="IPR013087">
    <property type="entry name" value="Znf_C2H2_type"/>
</dbReference>
<evidence type="ECO:0000259" key="3">
    <source>
        <dbReference type="PROSITE" id="PS50157"/>
    </source>
</evidence>
<evidence type="ECO:0000256" key="2">
    <source>
        <dbReference type="SAM" id="MobiDB-lite"/>
    </source>
</evidence>
<keyword evidence="1" id="KW-0862">Zinc</keyword>
<evidence type="ECO:0000313" key="5">
    <source>
        <dbReference type="Proteomes" id="UP000276215"/>
    </source>
</evidence>
<keyword evidence="1" id="KW-0863">Zinc-finger</keyword>
<sequence length="353" mass="39994">MPYQTEFEQTGACACGDCGSINPQIFYTLRNLGHPAVDFPGYLSGLHGGLQNWVADNVRKHFSEARFGLQEYPISPTAPSCPRAGGGCLRGANIQPFYDAQEKQLWSPIESSFHAHGEPDNISYVDESDASSSYKSPQYSLGNYYHLGNVGTDVRPPRPVHGISHSLNLDICQPTPENFSDTNWNPNQYSRYHTENNFSGNARETPPNQLLSGTDLNYNQDFPTVHPNNQPLQKHRDQGRNQRDFISLQRKRSSRECLQCGVHFKRAGDLHRHLATTKAHSPAKGPFCPRKGCKYSNERFTRKDNFKAHLMRIHQVDPKEATRQSQRWREGEGGHRSYSPKSARRDNGNWPRS</sequence>
<feature type="region of interest" description="Disordered" evidence="2">
    <location>
        <begin position="315"/>
        <end position="353"/>
    </location>
</feature>
<organism evidence="4 5">
    <name type="scientific">Choiromyces venosus 120613-1</name>
    <dbReference type="NCBI Taxonomy" id="1336337"/>
    <lineage>
        <taxon>Eukaryota</taxon>
        <taxon>Fungi</taxon>
        <taxon>Dikarya</taxon>
        <taxon>Ascomycota</taxon>
        <taxon>Pezizomycotina</taxon>
        <taxon>Pezizomycetes</taxon>
        <taxon>Pezizales</taxon>
        <taxon>Tuberaceae</taxon>
        <taxon>Choiromyces</taxon>
    </lineage>
</organism>
<feature type="domain" description="C2H2-type" evidence="3">
    <location>
        <begin position="255"/>
        <end position="285"/>
    </location>
</feature>
<dbReference type="GO" id="GO:0008270">
    <property type="term" value="F:zinc ion binding"/>
    <property type="evidence" value="ECO:0007669"/>
    <property type="project" value="UniProtKB-KW"/>
</dbReference>
<name>A0A3N4K2R2_9PEZI</name>
<protein>
    <recommendedName>
        <fullName evidence="3">C2H2-type domain-containing protein</fullName>
    </recommendedName>
</protein>
<evidence type="ECO:0000256" key="1">
    <source>
        <dbReference type="PROSITE-ProRule" id="PRU00042"/>
    </source>
</evidence>